<evidence type="ECO:0000313" key="3">
    <source>
        <dbReference type="Proteomes" id="UP001165293"/>
    </source>
</evidence>
<accession>A0ABS8JJ23</accession>
<comment type="caution">
    <text evidence="2">The sequence shown here is derived from an EMBL/GenBank/DDBJ whole genome shotgun (WGS) entry which is preliminary data.</text>
</comment>
<evidence type="ECO:0000313" key="2">
    <source>
        <dbReference type="EMBL" id="MCC8363605.1"/>
    </source>
</evidence>
<reference evidence="2" key="1">
    <citation type="submission" date="2021-10" db="EMBL/GenBank/DDBJ databases">
        <authorList>
            <person name="Lyu M."/>
            <person name="Wang X."/>
            <person name="Meng X."/>
            <person name="Xu K."/>
        </authorList>
    </citation>
    <scope>NUCLEOTIDE SEQUENCE</scope>
    <source>
        <strain evidence="2">A6</strain>
    </source>
</reference>
<dbReference type="Proteomes" id="UP001165293">
    <property type="component" value="Unassembled WGS sequence"/>
</dbReference>
<dbReference type="RefSeq" id="WP_230527229.1">
    <property type="nucleotide sequence ID" value="NZ_JAJGAK010000002.1"/>
</dbReference>
<feature type="chain" id="PRO_5045483151" evidence="1">
    <location>
        <begin position="23"/>
        <end position="172"/>
    </location>
</feature>
<evidence type="ECO:0000256" key="1">
    <source>
        <dbReference type="SAM" id="SignalP"/>
    </source>
</evidence>
<dbReference type="Gene3D" id="3.10.450.50">
    <property type="match status" value="1"/>
</dbReference>
<dbReference type="InterPro" id="IPR032710">
    <property type="entry name" value="NTF2-like_dom_sf"/>
</dbReference>
<gene>
    <name evidence="2" type="ORF">LK996_11040</name>
</gene>
<dbReference type="EMBL" id="JAJGAK010000002">
    <property type="protein sequence ID" value="MCC8363605.1"/>
    <property type="molecule type" value="Genomic_DNA"/>
</dbReference>
<dbReference type="SUPFAM" id="SSF54427">
    <property type="entry name" value="NTF2-like"/>
    <property type="match status" value="1"/>
</dbReference>
<feature type="signal peptide" evidence="1">
    <location>
        <begin position="1"/>
        <end position="22"/>
    </location>
</feature>
<name>A0ABS8JJ23_9GAMM</name>
<keyword evidence="1" id="KW-0732">Signal</keyword>
<organism evidence="2 3">
    <name type="scientific">Noviluteimonas lactosilytica</name>
    <dbReference type="NCBI Taxonomy" id="2888523"/>
    <lineage>
        <taxon>Bacteria</taxon>
        <taxon>Pseudomonadati</taxon>
        <taxon>Pseudomonadota</taxon>
        <taxon>Gammaproteobacteria</taxon>
        <taxon>Lysobacterales</taxon>
        <taxon>Lysobacteraceae</taxon>
        <taxon>Noviluteimonas</taxon>
    </lineage>
</organism>
<protein>
    <submittedName>
        <fullName evidence="2">Nuclear transport factor 2 family protein</fullName>
    </submittedName>
</protein>
<sequence>MKAIARCFLPLMLAATALPAFAAEPTAAAQLDHPEIRAVIESFRTSIIERDKPRFLALFVQPDLPWQSVLGDSSLAQLKARRPEAVKARYKPDNNPTAFIDSIVKSEKRSEETFDNIRIDADADVAAVSFDYAFLSDGKETNRGQESWLLVRTEDGWKITTLAYSINVPAAQ</sequence>
<keyword evidence="3" id="KW-1185">Reference proteome</keyword>
<proteinExistence type="predicted"/>